<feature type="compositionally biased region" description="Polar residues" evidence="2">
    <location>
        <begin position="247"/>
        <end position="265"/>
    </location>
</feature>
<evidence type="ECO:0000256" key="2">
    <source>
        <dbReference type="SAM" id="MobiDB-lite"/>
    </source>
</evidence>
<feature type="compositionally biased region" description="Basic and acidic residues" evidence="2">
    <location>
        <begin position="72"/>
        <end position="84"/>
    </location>
</feature>
<proteinExistence type="predicted"/>
<feature type="coiled-coil region" evidence="1">
    <location>
        <begin position="19"/>
        <end position="53"/>
    </location>
</feature>
<reference evidence="3" key="1">
    <citation type="journal article" date="2010" name="Science">
        <title>Plasticity of animal genome architecture unmasked by rapid evolution of a pelagic tunicate.</title>
        <authorList>
            <person name="Denoeud F."/>
            <person name="Henriet S."/>
            <person name="Mungpakdee S."/>
            <person name="Aury J.M."/>
            <person name="Da Silva C."/>
            <person name="Brinkmann H."/>
            <person name="Mikhaleva J."/>
            <person name="Olsen L.C."/>
            <person name="Jubin C."/>
            <person name="Canestro C."/>
            <person name="Bouquet J.M."/>
            <person name="Danks G."/>
            <person name="Poulain J."/>
            <person name="Campsteijn C."/>
            <person name="Adamski M."/>
            <person name="Cross I."/>
            <person name="Yadetie F."/>
            <person name="Muffato M."/>
            <person name="Louis A."/>
            <person name="Butcher S."/>
            <person name="Tsagkogeorga G."/>
            <person name="Konrad A."/>
            <person name="Singh S."/>
            <person name="Jensen M.F."/>
            <person name="Cong E.H."/>
            <person name="Eikeseth-Otteraa H."/>
            <person name="Noel B."/>
            <person name="Anthouard V."/>
            <person name="Porcel B.M."/>
            <person name="Kachouri-Lafond R."/>
            <person name="Nishino A."/>
            <person name="Ugolini M."/>
            <person name="Chourrout P."/>
            <person name="Nishida H."/>
            <person name="Aasland R."/>
            <person name="Huzurbazar S."/>
            <person name="Westhof E."/>
            <person name="Delsuc F."/>
            <person name="Lehrach H."/>
            <person name="Reinhardt R."/>
            <person name="Weissenbach J."/>
            <person name="Roy S.W."/>
            <person name="Artiguenave F."/>
            <person name="Postlethwait J.H."/>
            <person name="Manak J.R."/>
            <person name="Thompson E.M."/>
            <person name="Jaillon O."/>
            <person name="Du Pasquier L."/>
            <person name="Boudinot P."/>
            <person name="Liberles D.A."/>
            <person name="Volff J.N."/>
            <person name="Philippe H."/>
            <person name="Lenhard B."/>
            <person name="Roest Crollius H."/>
            <person name="Wincker P."/>
            <person name="Chourrout D."/>
        </authorList>
    </citation>
    <scope>NUCLEOTIDE SEQUENCE [LARGE SCALE GENOMIC DNA]</scope>
</reference>
<sequence>MKGEIAAEQGKNYQFLAKVKMRDQDIQKLEKEKEEILAQAEQATAEMRQAKTDKMDVIFMYEERIKELNRKIPGSRERADKEIGTEPVQISEIEENEAGKGDLEVPKMPSRVQSANVMLATSSFEIMHIEPRRTLSADEKHTKSLILKEDDLGATPSTLSRPTTATRSIQTEHTEMSMPDPVESVIVHPPKAKLKKTKSSVSSTKEDDKQKSSAKTAKKAVKIQNSTKPAKPTVASSSKAQPKSSSNLQSTEPSSQTNEDSNQSQNKKEAPKAEILESAGRLYSATQKTTDRAFIRCFNKFLWFSAEIEEILGIRKSAKLIQERNDFENLQENERVMEAQRILARTEDIVENLTAAIKAHSIVNEQFGISEAEAVTDLEEKYDNLMIKYRQALEELKKNKRKELLRKTKSDSHVQLQNAVLQRSQGGFAITELDLTYFLFSYQVLPSHLEDVQTRVNNLKLSGAALHLEEKHPESSKTRAERVSYISSSSGIVTKPTSDRFDTMTQSLISIEDAVDAPVELLEDFERFTDDLVDGVIANKQISQIAIPFVEPMRIESDNKEENEKDHENNRQSSYSRFLTDECFLTVFETSHADPPNSRASVRTEDIETEQLRSAEYTNSKIQKFANEWSRAISTSEYAHDIRTNLTKMEKLEIRRNRIWTTMTEEIYRLRHAIRYQIRKATKDLRLRTIQKFQPDLMKLFISGEKFKNQPESSKPPTHSRAGHLLRGRLTELSRGFQVDSFDDFQLTGSSCLLSSQNNFDGNNSAVGSTPKLPKLQPPSSPRACSGNSTVTPSAAKKPAKRFFQFFNSFFSMAGNF</sequence>
<dbReference type="AlphaFoldDB" id="E4YTN4"/>
<feature type="region of interest" description="Disordered" evidence="2">
    <location>
        <begin position="763"/>
        <end position="794"/>
    </location>
</feature>
<feature type="region of interest" description="Disordered" evidence="2">
    <location>
        <begin position="133"/>
        <end position="273"/>
    </location>
</feature>
<evidence type="ECO:0000313" key="3">
    <source>
        <dbReference type="EMBL" id="CBY38823.1"/>
    </source>
</evidence>
<evidence type="ECO:0000256" key="1">
    <source>
        <dbReference type="SAM" id="Coils"/>
    </source>
</evidence>
<feature type="compositionally biased region" description="Low complexity" evidence="2">
    <location>
        <begin position="235"/>
        <end position="246"/>
    </location>
</feature>
<protein>
    <submittedName>
        <fullName evidence="3">Uncharacterized protein</fullName>
    </submittedName>
</protein>
<feature type="region of interest" description="Disordered" evidence="2">
    <location>
        <begin position="72"/>
        <end position="107"/>
    </location>
</feature>
<organism evidence="3">
    <name type="scientific">Oikopleura dioica</name>
    <name type="common">Tunicate</name>
    <dbReference type="NCBI Taxonomy" id="34765"/>
    <lineage>
        <taxon>Eukaryota</taxon>
        <taxon>Metazoa</taxon>
        <taxon>Chordata</taxon>
        <taxon>Tunicata</taxon>
        <taxon>Appendicularia</taxon>
        <taxon>Copelata</taxon>
        <taxon>Oikopleuridae</taxon>
        <taxon>Oikopleura</taxon>
    </lineage>
</organism>
<name>E4YTN4_OIKDI</name>
<dbReference type="EMBL" id="FN655334">
    <property type="protein sequence ID" value="CBY38823.1"/>
    <property type="molecule type" value="Genomic_DNA"/>
</dbReference>
<feature type="compositionally biased region" description="Basic and acidic residues" evidence="2">
    <location>
        <begin position="133"/>
        <end position="151"/>
    </location>
</feature>
<gene>
    <name evidence="3" type="ORF">GSOID_T00019349001</name>
</gene>
<feature type="coiled-coil region" evidence="1">
    <location>
        <begin position="320"/>
        <end position="406"/>
    </location>
</feature>
<feature type="compositionally biased region" description="Polar residues" evidence="2">
    <location>
        <begin position="155"/>
        <end position="169"/>
    </location>
</feature>
<keyword evidence="1" id="KW-0175">Coiled coil</keyword>
<dbReference type="Proteomes" id="UP000011014">
    <property type="component" value="Unassembled WGS sequence"/>
</dbReference>
<accession>E4YTN4</accession>